<evidence type="ECO:0000256" key="1">
    <source>
        <dbReference type="ARBA" id="ARBA00022729"/>
    </source>
</evidence>
<dbReference type="GO" id="GO:0006508">
    <property type="term" value="P:proteolysis"/>
    <property type="evidence" value="ECO:0007669"/>
    <property type="project" value="InterPro"/>
</dbReference>
<evidence type="ECO:0000259" key="4">
    <source>
        <dbReference type="Pfam" id="PF00326"/>
    </source>
</evidence>
<dbReference type="Pfam" id="PF00326">
    <property type="entry name" value="Peptidase_S9"/>
    <property type="match status" value="1"/>
</dbReference>
<dbReference type="Gene3D" id="3.40.50.1820">
    <property type="entry name" value="alpha/beta hydrolase"/>
    <property type="match status" value="1"/>
</dbReference>
<accession>A0A3L7AFB2</accession>
<dbReference type="PANTHER" id="PTHR43037:SF1">
    <property type="entry name" value="BLL1128 PROTEIN"/>
    <property type="match status" value="1"/>
</dbReference>
<reference evidence="5 6" key="1">
    <citation type="submission" date="2018-10" db="EMBL/GenBank/DDBJ databases">
        <title>Xanthobacter tagetidis genome sequencing and assembly.</title>
        <authorList>
            <person name="Maclea K.S."/>
            <person name="Goen A.E."/>
            <person name="Fatima S.A."/>
        </authorList>
    </citation>
    <scope>NUCLEOTIDE SEQUENCE [LARGE SCALE GENOMIC DNA]</scope>
    <source>
        <strain evidence="5 6">ATCC 700314</strain>
    </source>
</reference>
<feature type="chain" id="PRO_5018144599" evidence="3">
    <location>
        <begin position="25"/>
        <end position="339"/>
    </location>
</feature>
<keyword evidence="6" id="KW-1185">Reference proteome</keyword>
<feature type="region of interest" description="Disordered" evidence="2">
    <location>
        <begin position="315"/>
        <end position="339"/>
    </location>
</feature>
<dbReference type="RefSeq" id="WP_121623161.1">
    <property type="nucleotide sequence ID" value="NZ_RCTF01000006.1"/>
</dbReference>
<sequence length="339" mass="35749">MAALAIAAALPAVLVLFALGPDAAAGEVQEQRLSVVGEDRRYLVVTPDSLAAQPPGPRPVLIALHGAMQTPESFRAYAGLDAAAEANGFVVVYPQGEGKVWNDGRPAAMRLKLMLRPGDDEAFLMALVHKLVTEGIADPARIYLAGISNGGFMVQKMACEQAGLFAAYVAIMATAPANYREECRPARAVPILFIHGTADAVIAYDGFWTPIGATLSAPDSAALYARLDGCTGHEQRTLPDRDLYDGTRVLERRWPFCRDGAVVALMSVERGGHQSPARVDTQPDLATPFLGLRSRDIDAGEEIWRFVSAFALPVEGKPAAGSKPGPAAGGPAAARPAAP</sequence>
<proteinExistence type="predicted"/>
<comment type="caution">
    <text evidence="5">The sequence shown here is derived from an EMBL/GenBank/DDBJ whole genome shotgun (WGS) entry which is preliminary data.</text>
</comment>
<dbReference type="Proteomes" id="UP000269692">
    <property type="component" value="Unassembled WGS sequence"/>
</dbReference>
<dbReference type="InterPro" id="IPR050955">
    <property type="entry name" value="Plant_Biomass_Hydrol_Est"/>
</dbReference>
<feature type="non-terminal residue" evidence="5">
    <location>
        <position position="339"/>
    </location>
</feature>
<dbReference type="InterPro" id="IPR001375">
    <property type="entry name" value="Peptidase_S9_cat"/>
</dbReference>
<keyword evidence="1 3" id="KW-0732">Signal</keyword>
<feature type="signal peptide" evidence="3">
    <location>
        <begin position="1"/>
        <end position="24"/>
    </location>
</feature>
<name>A0A3L7AFB2_9HYPH</name>
<dbReference type="SUPFAM" id="SSF53474">
    <property type="entry name" value="alpha/beta-Hydrolases"/>
    <property type="match status" value="1"/>
</dbReference>
<dbReference type="AlphaFoldDB" id="A0A3L7AFB2"/>
<organism evidence="5 6">
    <name type="scientific">Xanthobacter tagetidis</name>
    <dbReference type="NCBI Taxonomy" id="60216"/>
    <lineage>
        <taxon>Bacteria</taxon>
        <taxon>Pseudomonadati</taxon>
        <taxon>Pseudomonadota</taxon>
        <taxon>Alphaproteobacteria</taxon>
        <taxon>Hyphomicrobiales</taxon>
        <taxon>Xanthobacteraceae</taxon>
        <taxon>Xanthobacter</taxon>
    </lineage>
</organism>
<evidence type="ECO:0000256" key="3">
    <source>
        <dbReference type="SAM" id="SignalP"/>
    </source>
</evidence>
<gene>
    <name evidence="5" type="ORF">D9R14_09960</name>
</gene>
<dbReference type="EMBL" id="RCTF01000006">
    <property type="protein sequence ID" value="RLP79146.1"/>
    <property type="molecule type" value="Genomic_DNA"/>
</dbReference>
<dbReference type="PANTHER" id="PTHR43037">
    <property type="entry name" value="UNNAMED PRODUCT-RELATED"/>
    <property type="match status" value="1"/>
</dbReference>
<evidence type="ECO:0000256" key="2">
    <source>
        <dbReference type="SAM" id="MobiDB-lite"/>
    </source>
</evidence>
<dbReference type="InterPro" id="IPR029058">
    <property type="entry name" value="AB_hydrolase_fold"/>
</dbReference>
<evidence type="ECO:0000313" key="6">
    <source>
        <dbReference type="Proteomes" id="UP000269692"/>
    </source>
</evidence>
<feature type="domain" description="Peptidase S9 prolyl oligopeptidase catalytic" evidence="4">
    <location>
        <begin position="87"/>
        <end position="171"/>
    </location>
</feature>
<dbReference type="GO" id="GO:0008236">
    <property type="term" value="F:serine-type peptidase activity"/>
    <property type="evidence" value="ECO:0007669"/>
    <property type="project" value="InterPro"/>
</dbReference>
<feature type="compositionally biased region" description="Low complexity" evidence="2">
    <location>
        <begin position="316"/>
        <end position="339"/>
    </location>
</feature>
<evidence type="ECO:0000313" key="5">
    <source>
        <dbReference type="EMBL" id="RLP79146.1"/>
    </source>
</evidence>
<protein>
    <submittedName>
        <fullName evidence="5">Poly(3-hydroxybutyrate) depolymerase-like protein</fullName>
    </submittedName>
</protein>